<evidence type="ECO:0000313" key="3">
    <source>
        <dbReference type="EMBL" id="PTW63505.1"/>
    </source>
</evidence>
<dbReference type="EMBL" id="QAYG01000001">
    <property type="protein sequence ID" value="PTW63505.1"/>
    <property type="molecule type" value="Genomic_DNA"/>
</dbReference>
<protein>
    <submittedName>
        <fullName evidence="3">Cysteine-rich secretory protein family protein</fullName>
    </submittedName>
</protein>
<evidence type="ECO:0000259" key="2">
    <source>
        <dbReference type="Pfam" id="PF00188"/>
    </source>
</evidence>
<dbReference type="OrthoDB" id="7852865at2"/>
<dbReference type="PANTHER" id="PTHR31157:SF1">
    <property type="entry name" value="SCP DOMAIN-CONTAINING PROTEIN"/>
    <property type="match status" value="1"/>
</dbReference>
<proteinExistence type="predicted"/>
<name>A0A2T5VIB6_9HYPH</name>
<evidence type="ECO:0000256" key="1">
    <source>
        <dbReference type="SAM" id="SignalP"/>
    </source>
</evidence>
<dbReference type="InterPro" id="IPR035940">
    <property type="entry name" value="CAP_sf"/>
</dbReference>
<dbReference type="PANTHER" id="PTHR31157">
    <property type="entry name" value="SCP DOMAIN-CONTAINING PROTEIN"/>
    <property type="match status" value="1"/>
</dbReference>
<dbReference type="Gene3D" id="3.40.33.10">
    <property type="entry name" value="CAP"/>
    <property type="match status" value="1"/>
</dbReference>
<dbReference type="RefSeq" id="WP_107988923.1">
    <property type="nucleotide sequence ID" value="NZ_QAYG01000001.1"/>
</dbReference>
<feature type="domain" description="SCP" evidence="2">
    <location>
        <begin position="51"/>
        <end position="164"/>
    </location>
</feature>
<gene>
    <name evidence="3" type="ORF">C8N35_1011559</name>
</gene>
<feature type="chain" id="PRO_5015650357" evidence="1">
    <location>
        <begin position="26"/>
        <end position="171"/>
    </location>
</feature>
<organism evidence="3 4">
    <name type="scientific">Breoghania corrubedonensis</name>
    <dbReference type="NCBI Taxonomy" id="665038"/>
    <lineage>
        <taxon>Bacteria</taxon>
        <taxon>Pseudomonadati</taxon>
        <taxon>Pseudomonadota</taxon>
        <taxon>Alphaproteobacteria</taxon>
        <taxon>Hyphomicrobiales</taxon>
        <taxon>Stappiaceae</taxon>
        <taxon>Breoghania</taxon>
    </lineage>
</organism>
<dbReference type="Pfam" id="PF00188">
    <property type="entry name" value="CAP"/>
    <property type="match status" value="1"/>
</dbReference>
<keyword evidence="4" id="KW-1185">Reference proteome</keyword>
<dbReference type="PROSITE" id="PS51257">
    <property type="entry name" value="PROKAR_LIPOPROTEIN"/>
    <property type="match status" value="1"/>
</dbReference>
<evidence type="ECO:0000313" key="4">
    <source>
        <dbReference type="Proteomes" id="UP000244081"/>
    </source>
</evidence>
<accession>A0A2T5VIB6</accession>
<dbReference type="AlphaFoldDB" id="A0A2T5VIB6"/>
<keyword evidence="1" id="KW-0732">Signal</keyword>
<sequence>MTSIPCRLAFAVGAVLLVAGCGPQAPVTPPFYVDLGRAGTSVDAPAARTMISSYREKNGASALAIDPELTKVAEAQAREMAAAQSVDVSLAKGKAARARLDEAGYPKGPVVANVSAGYRRLAEAFSGWRDSPQHNANMLDKRMTRMGIATSYAPGSKYKVFWSLVLAGPEE</sequence>
<dbReference type="InterPro" id="IPR014044">
    <property type="entry name" value="CAP_dom"/>
</dbReference>
<comment type="caution">
    <text evidence="3">The sequence shown here is derived from an EMBL/GenBank/DDBJ whole genome shotgun (WGS) entry which is preliminary data.</text>
</comment>
<reference evidence="3 4" key="1">
    <citation type="submission" date="2018-04" db="EMBL/GenBank/DDBJ databases">
        <title>Genomic Encyclopedia of Archaeal and Bacterial Type Strains, Phase II (KMG-II): from individual species to whole genera.</title>
        <authorList>
            <person name="Goeker M."/>
        </authorList>
    </citation>
    <scope>NUCLEOTIDE SEQUENCE [LARGE SCALE GENOMIC DNA]</scope>
    <source>
        <strain evidence="3 4">DSM 23382</strain>
    </source>
</reference>
<dbReference type="SUPFAM" id="SSF55797">
    <property type="entry name" value="PR-1-like"/>
    <property type="match status" value="1"/>
</dbReference>
<dbReference type="CDD" id="cd05379">
    <property type="entry name" value="CAP_bacterial"/>
    <property type="match status" value="1"/>
</dbReference>
<dbReference type="Proteomes" id="UP000244081">
    <property type="component" value="Unassembled WGS sequence"/>
</dbReference>
<feature type="signal peptide" evidence="1">
    <location>
        <begin position="1"/>
        <end position="25"/>
    </location>
</feature>